<evidence type="ECO:0000313" key="2">
    <source>
        <dbReference type="EMBL" id="MBC5683334.1"/>
    </source>
</evidence>
<keyword evidence="3" id="KW-1185">Reference proteome</keyword>
<dbReference type="Pfam" id="PF13527">
    <property type="entry name" value="Acetyltransf_9"/>
    <property type="match status" value="1"/>
</dbReference>
<proteinExistence type="predicted"/>
<evidence type="ECO:0000259" key="1">
    <source>
        <dbReference type="PROSITE" id="PS51186"/>
    </source>
</evidence>
<evidence type="ECO:0000313" key="3">
    <source>
        <dbReference type="Proteomes" id="UP000631576"/>
    </source>
</evidence>
<dbReference type="InterPro" id="IPR016181">
    <property type="entry name" value="Acyl_CoA_acyltransferase"/>
</dbReference>
<dbReference type="RefSeq" id="WP_186864919.1">
    <property type="nucleotide sequence ID" value="NZ_JACOPE010000001.1"/>
</dbReference>
<dbReference type="InterPro" id="IPR000182">
    <property type="entry name" value="GNAT_dom"/>
</dbReference>
<organism evidence="2 3">
    <name type="scientific">Ruminococcus hominis</name>
    <dbReference type="NCBI Taxonomy" id="2763065"/>
    <lineage>
        <taxon>Bacteria</taxon>
        <taxon>Bacillati</taxon>
        <taxon>Bacillota</taxon>
        <taxon>Clostridia</taxon>
        <taxon>Eubacteriales</taxon>
        <taxon>Oscillospiraceae</taxon>
        <taxon>Ruminococcus</taxon>
    </lineage>
</organism>
<dbReference type="InterPro" id="IPR051554">
    <property type="entry name" value="Acetyltransferase_Eis"/>
</dbReference>
<dbReference type="PANTHER" id="PTHR37817:SF1">
    <property type="entry name" value="N-ACETYLTRANSFERASE EIS"/>
    <property type="match status" value="1"/>
</dbReference>
<dbReference type="Gene3D" id="3.40.630.30">
    <property type="match status" value="1"/>
</dbReference>
<dbReference type="Pfam" id="PF13530">
    <property type="entry name" value="SCP2_2"/>
    <property type="match status" value="1"/>
</dbReference>
<accession>A0ABR7G7B4</accession>
<dbReference type="PROSITE" id="PS51186">
    <property type="entry name" value="GNAT"/>
    <property type="match status" value="1"/>
</dbReference>
<dbReference type="Gene3D" id="3.30.1050.10">
    <property type="entry name" value="SCP2 sterol-binding domain"/>
    <property type="match status" value="1"/>
</dbReference>
<name>A0ABR7G7B4_9FIRM</name>
<comment type="caution">
    <text evidence="2">The sequence shown here is derived from an EMBL/GenBank/DDBJ whole genome shotgun (WGS) entry which is preliminary data.</text>
</comment>
<dbReference type="Proteomes" id="UP000631576">
    <property type="component" value="Unassembled WGS sequence"/>
</dbReference>
<dbReference type="SUPFAM" id="SSF55718">
    <property type="entry name" value="SCP-like"/>
    <property type="match status" value="1"/>
</dbReference>
<dbReference type="EMBL" id="JACOPE010000001">
    <property type="protein sequence ID" value="MBC5683334.1"/>
    <property type="molecule type" value="Genomic_DNA"/>
</dbReference>
<reference evidence="2 3" key="1">
    <citation type="submission" date="2020-08" db="EMBL/GenBank/DDBJ databases">
        <title>Genome public.</title>
        <authorList>
            <person name="Liu C."/>
            <person name="Sun Q."/>
        </authorList>
    </citation>
    <scope>NUCLEOTIDE SEQUENCE [LARGE SCALE GENOMIC DNA]</scope>
    <source>
        <strain evidence="2 3">NSJ-13</strain>
    </source>
</reference>
<dbReference type="PANTHER" id="PTHR37817">
    <property type="entry name" value="N-ACETYLTRANSFERASE EIS"/>
    <property type="match status" value="1"/>
</dbReference>
<feature type="domain" description="N-acetyltransferase" evidence="1">
    <location>
        <begin position="1"/>
        <end position="166"/>
    </location>
</feature>
<gene>
    <name evidence="2" type="ORF">H8S40_07085</name>
</gene>
<dbReference type="InterPro" id="IPR036527">
    <property type="entry name" value="SCP2_sterol-bd_dom_sf"/>
</dbReference>
<dbReference type="InterPro" id="IPR025559">
    <property type="entry name" value="Eis_dom"/>
</dbReference>
<dbReference type="SUPFAM" id="SSF55729">
    <property type="entry name" value="Acyl-CoA N-acyltransferases (Nat)"/>
    <property type="match status" value="1"/>
</dbReference>
<protein>
    <submittedName>
        <fullName evidence="2">GNAT family N-acetyltransferase</fullName>
    </submittedName>
</protein>
<sequence length="379" mass="44224">MKTRKLELNEHNLTRALWEEIFNEDSKKFLDYYYFMKAKDNEIYVIENDQEICSMLHLNPYALKLEDTQFQGSYIVGVATKPLHRKKGYMGTLLRQSLSDMYKRKEPFTFLMPAAESIYTPYDFRFVYDQNHTTLTDVKNIDGYKSVEATFFDCERVAAFYTENIEKNWQICTLRDSAYYQSLLLERQSELGGIRMVFEEDKLIGIFTYMMEDGLEIMEPLFLPGYESAMEQSVTQLKTEKNISGNVKIYASLIDTQEKKPAIMVRILHLEQLLKTLKVKPGKQLHCSFAILDYILPQNSKVWEIYNDLNSPDTPNVLHVRETEDSEGVLTIGALTSFVFGYKTLEEVAKEENVILTDHLAEELKKLKPLNRIYLNEVV</sequence>